<dbReference type="SUPFAM" id="SSF81342">
    <property type="entry name" value="Transmembrane di-heme cytochromes"/>
    <property type="match status" value="1"/>
</dbReference>
<dbReference type="GO" id="GO:0020037">
    <property type="term" value="F:heme binding"/>
    <property type="evidence" value="ECO:0007669"/>
    <property type="project" value="TreeGrafter"/>
</dbReference>
<dbReference type="InterPro" id="IPR051542">
    <property type="entry name" value="Hydrogenase_cytochrome"/>
</dbReference>
<dbReference type="GO" id="GO:0009055">
    <property type="term" value="F:electron transfer activity"/>
    <property type="evidence" value="ECO:0007669"/>
    <property type="project" value="InterPro"/>
</dbReference>
<evidence type="ECO:0000256" key="2">
    <source>
        <dbReference type="ARBA" id="ARBA00008622"/>
    </source>
</evidence>
<dbReference type="PATRIC" id="fig|158899.10.peg.233"/>
<comment type="similarity">
    <text evidence="2">Belongs to the HupC/HyaC/HydC family.</text>
</comment>
<evidence type="ECO:0000256" key="1">
    <source>
        <dbReference type="ARBA" id="ARBA00004651"/>
    </source>
</evidence>
<keyword evidence="11 12" id="KW-0472">Membrane</keyword>
<evidence type="ECO:0000256" key="7">
    <source>
        <dbReference type="ARBA" id="ARBA00022723"/>
    </source>
</evidence>
<dbReference type="AlphaFoldDB" id="A0A127P5L3"/>
<evidence type="ECO:0000256" key="10">
    <source>
        <dbReference type="ARBA" id="ARBA00023004"/>
    </source>
</evidence>
<reference evidence="14 15" key="1">
    <citation type="submission" date="2015-11" db="EMBL/GenBank/DDBJ databases">
        <title>Exploring the genomic traits of fungus-feeding bacterial genus Collimonas.</title>
        <authorList>
            <person name="Song C."/>
            <person name="Schmidt R."/>
            <person name="de Jager V."/>
            <person name="Krzyzanowska D."/>
            <person name="Jongedijk E."/>
            <person name="Cankar K."/>
            <person name="Beekwilder J."/>
            <person name="van Veen A."/>
            <person name="de Boer W."/>
            <person name="van Veen J.A."/>
            <person name="Garbeva P."/>
        </authorList>
    </citation>
    <scope>NUCLEOTIDE SEQUENCE [LARGE SCALE GENOMIC DNA]</scope>
    <source>
        <strain evidence="14 15">Ter6</strain>
    </source>
</reference>
<dbReference type="EMBL" id="CP013232">
    <property type="protein sequence ID" value="AMO92968.1"/>
    <property type="molecule type" value="Genomic_DNA"/>
</dbReference>
<dbReference type="Pfam" id="PF01292">
    <property type="entry name" value="Ni_hydr_CYTB"/>
    <property type="match status" value="1"/>
</dbReference>
<dbReference type="GO" id="GO:0022904">
    <property type="term" value="P:respiratory electron transport chain"/>
    <property type="evidence" value="ECO:0007669"/>
    <property type="project" value="InterPro"/>
</dbReference>
<evidence type="ECO:0000256" key="4">
    <source>
        <dbReference type="ARBA" id="ARBA00022475"/>
    </source>
</evidence>
<dbReference type="PANTHER" id="PTHR30485">
    <property type="entry name" value="NI/FE-HYDROGENASE 1 B-TYPE CYTOCHROME SUBUNIT"/>
    <property type="match status" value="1"/>
</dbReference>
<evidence type="ECO:0000256" key="5">
    <source>
        <dbReference type="ARBA" id="ARBA00022617"/>
    </source>
</evidence>
<feature type="transmembrane region" description="Helical" evidence="12">
    <location>
        <begin position="129"/>
        <end position="149"/>
    </location>
</feature>
<keyword evidence="10" id="KW-0408">Iron</keyword>
<dbReference type="InterPro" id="IPR000516">
    <property type="entry name" value="Ni-dep_Hydgase_cyt-B"/>
</dbReference>
<keyword evidence="6 12" id="KW-0812">Transmembrane</keyword>
<keyword evidence="9 12" id="KW-1133">Transmembrane helix</keyword>
<evidence type="ECO:0000256" key="6">
    <source>
        <dbReference type="ARBA" id="ARBA00022692"/>
    </source>
</evidence>
<keyword evidence="8" id="KW-0249">Electron transport</keyword>
<sequence>MATAEQPRVRARIIHPLLVRIVHWINAFAIVCMVMSGWAIYNASPLFGFDFPRWATLGGWLGGAIAWHLAAMWLLVANGLIYIGYGFLAGHFRRHFLPLRPRNLLRDTKDALTFKLAHQPGIYNAVQRLMYIAVLLLGVLVVASGLSIWKPVQLDALADLFGGYDTARRVHFVAMAGIVAFVVVHLALVLIVPSTLLPMLTGRAPRHAHGKTSKQEQQA</sequence>
<accession>A0A127P5L3</accession>
<organism evidence="14">
    <name type="scientific">Collimonas fungivorans</name>
    <dbReference type="NCBI Taxonomy" id="158899"/>
    <lineage>
        <taxon>Bacteria</taxon>
        <taxon>Pseudomonadati</taxon>
        <taxon>Pseudomonadota</taxon>
        <taxon>Betaproteobacteria</taxon>
        <taxon>Burkholderiales</taxon>
        <taxon>Oxalobacteraceae</taxon>
        <taxon>Collimonas</taxon>
    </lineage>
</organism>
<dbReference type="RefSeq" id="WP_061538373.1">
    <property type="nucleotide sequence ID" value="NZ_CP013232.1"/>
</dbReference>
<dbReference type="PRINTS" id="PR00161">
    <property type="entry name" value="NIHGNASECYTB"/>
</dbReference>
<feature type="domain" description="Cytochrome b561 bacterial/Ni-hydrogenase" evidence="13">
    <location>
        <begin position="15"/>
        <end position="202"/>
    </location>
</feature>
<protein>
    <submittedName>
        <fullName evidence="14">Prokaryotic cytochrome b561 family protein</fullName>
    </submittedName>
</protein>
<keyword evidence="7" id="KW-0479">Metal-binding</keyword>
<evidence type="ECO:0000259" key="13">
    <source>
        <dbReference type="Pfam" id="PF01292"/>
    </source>
</evidence>
<comment type="subcellular location">
    <subcellularLocation>
        <location evidence="1">Cell membrane</location>
        <topology evidence="1">Multi-pass membrane protein</topology>
    </subcellularLocation>
</comment>
<feature type="transmembrane region" description="Helical" evidence="12">
    <location>
        <begin position="61"/>
        <end position="88"/>
    </location>
</feature>
<evidence type="ECO:0000313" key="15">
    <source>
        <dbReference type="Proteomes" id="UP000072421"/>
    </source>
</evidence>
<evidence type="ECO:0000256" key="12">
    <source>
        <dbReference type="SAM" id="Phobius"/>
    </source>
</evidence>
<dbReference type="Gene3D" id="1.20.950.20">
    <property type="entry name" value="Transmembrane di-heme cytochromes, Chain C"/>
    <property type="match status" value="1"/>
</dbReference>
<keyword evidence="5" id="KW-0349">Heme</keyword>
<feature type="transmembrane region" description="Helical" evidence="12">
    <location>
        <begin position="21"/>
        <end position="41"/>
    </location>
</feature>
<gene>
    <name evidence="14" type="ORF">CFter6_0237</name>
</gene>
<dbReference type="GO" id="GO:0005886">
    <property type="term" value="C:plasma membrane"/>
    <property type="evidence" value="ECO:0007669"/>
    <property type="project" value="UniProtKB-SubCell"/>
</dbReference>
<evidence type="ECO:0000256" key="11">
    <source>
        <dbReference type="ARBA" id="ARBA00023136"/>
    </source>
</evidence>
<dbReference type="PANTHER" id="PTHR30485:SF1">
    <property type="entry name" value="CYTOCHROME YDHU-RELATED"/>
    <property type="match status" value="1"/>
</dbReference>
<name>A0A127P5L3_9BURK</name>
<evidence type="ECO:0000313" key="14">
    <source>
        <dbReference type="EMBL" id="AMO92968.1"/>
    </source>
</evidence>
<proteinExistence type="inferred from homology"/>
<dbReference type="Proteomes" id="UP000072421">
    <property type="component" value="Chromosome"/>
</dbReference>
<evidence type="ECO:0000256" key="9">
    <source>
        <dbReference type="ARBA" id="ARBA00022989"/>
    </source>
</evidence>
<keyword evidence="3" id="KW-0813">Transport</keyword>
<keyword evidence="4" id="KW-1003">Cell membrane</keyword>
<dbReference type="GO" id="GO:0005506">
    <property type="term" value="F:iron ion binding"/>
    <property type="evidence" value="ECO:0007669"/>
    <property type="project" value="InterPro"/>
</dbReference>
<feature type="transmembrane region" description="Helical" evidence="12">
    <location>
        <begin position="169"/>
        <end position="197"/>
    </location>
</feature>
<dbReference type="InterPro" id="IPR011577">
    <property type="entry name" value="Cyt_b561_bac/Ni-Hgenase"/>
</dbReference>
<dbReference type="InterPro" id="IPR016174">
    <property type="entry name" value="Di-haem_cyt_TM"/>
</dbReference>
<evidence type="ECO:0000256" key="3">
    <source>
        <dbReference type="ARBA" id="ARBA00022448"/>
    </source>
</evidence>
<dbReference type="OrthoDB" id="197262at2"/>
<evidence type="ECO:0000256" key="8">
    <source>
        <dbReference type="ARBA" id="ARBA00022982"/>
    </source>
</evidence>